<organism evidence="4 5">
    <name type="scientific">Alienimonas californiensis</name>
    <dbReference type="NCBI Taxonomy" id="2527989"/>
    <lineage>
        <taxon>Bacteria</taxon>
        <taxon>Pseudomonadati</taxon>
        <taxon>Planctomycetota</taxon>
        <taxon>Planctomycetia</taxon>
        <taxon>Planctomycetales</taxon>
        <taxon>Planctomycetaceae</taxon>
        <taxon>Alienimonas</taxon>
    </lineage>
</organism>
<evidence type="ECO:0000313" key="5">
    <source>
        <dbReference type="Proteomes" id="UP000318741"/>
    </source>
</evidence>
<reference evidence="4 5" key="1">
    <citation type="submission" date="2019-02" db="EMBL/GenBank/DDBJ databases">
        <title>Deep-cultivation of Planctomycetes and their phenomic and genomic characterization uncovers novel biology.</title>
        <authorList>
            <person name="Wiegand S."/>
            <person name="Jogler M."/>
            <person name="Boedeker C."/>
            <person name="Pinto D."/>
            <person name="Vollmers J."/>
            <person name="Rivas-Marin E."/>
            <person name="Kohn T."/>
            <person name="Peeters S.H."/>
            <person name="Heuer A."/>
            <person name="Rast P."/>
            <person name="Oberbeckmann S."/>
            <person name="Bunk B."/>
            <person name="Jeske O."/>
            <person name="Meyerdierks A."/>
            <person name="Storesund J.E."/>
            <person name="Kallscheuer N."/>
            <person name="Luecker S."/>
            <person name="Lage O.M."/>
            <person name="Pohl T."/>
            <person name="Merkel B.J."/>
            <person name="Hornburger P."/>
            <person name="Mueller R.-W."/>
            <person name="Bruemmer F."/>
            <person name="Labrenz M."/>
            <person name="Spormann A.M."/>
            <person name="Op den Camp H."/>
            <person name="Overmann J."/>
            <person name="Amann R."/>
            <person name="Jetten M.S.M."/>
            <person name="Mascher T."/>
            <person name="Medema M.H."/>
            <person name="Devos D.P."/>
            <person name="Kaster A.-K."/>
            <person name="Ovreas L."/>
            <person name="Rohde M."/>
            <person name="Galperin M.Y."/>
            <person name="Jogler C."/>
        </authorList>
    </citation>
    <scope>NUCLEOTIDE SEQUENCE [LARGE SCALE GENOMIC DNA]</scope>
    <source>
        <strain evidence="4 5">CA12</strain>
    </source>
</reference>
<dbReference type="Pfam" id="PF00583">
    <property type="entry name" value="Acetyltransf_1"/>
    <property type="match status" value="1"/>
</dbReference>
<dbReference type="PANTHER" id="PTHR43072:SF23">
    <property type="entry name" value="UPF0039 PROTEIN C11D3.02C"/>
    <property type="match status" value="1"/>
</dbReference>
<dbReference type="GO" id="GO:0016747">
    <property type="term" value="F:acyltransferase activity, transferring groups other than amino-acyl groups"/>
    <property type="evidence" value="ECO:0007669"/>
    <property type="project" value="InterPro"/>
</dbReference>
<feature type="domain" description="N-acetyltransferase" evidence="3">
    <location>
        <begin position="1"/>
        <end position="165"/>
    </location>
</feature>
<dbReference type="OrthoDB" id="9798006at2"/>
<proteinExistence type="predicted"/>
<dbReference type="SUPFAM" id="SSF55729">
    <property type="entry name" value="Acyl-CoA N-acyltransferases (Nat)"/>
    <property type="match status" value="1"/>
</dbReference>
<sequence>MDVRDMTAADLEAVRSIYNYSVEKTTAVWTEATRSDAEQRAWFAEKQAGGWPALVAVETDGDAVLGFATLGAFRSQPGFCRTAEHSIHVSPAARRRGVGRELLEALLVRASAMPLWAVVGVISADNVASLALHESFGFQEVGRFPGVGVKWDRRLDAVFVQKTLA</sequence>
<dbReference type="PROSITE" id="PS51186">
    <property type="entry name" value="GNAT"/>
    <property type="match status" value="1"/>
</dbReference>
<keyword evidence="2 4" id="KW-0012">Acyltransferase</keyword>
<dbReference type="KEGG" id="acaf:CA12_18590"/>
<dbReference type="InterPro" id="IPR016181">
    <property type="entry name" value="Acyl_CoA_acyltransferase"/>
</dbReference>
<evidence type="ECO:0000256" key="1">
    <source>
        <dbReference type="ARBA" id="ARBA00022679"/>
    </source>
</evidence>
<dbReference type="PANTHER" id="PTHR43072">
    <property type="entry name" value="N-ACETYLTRANSFERASE"/>
    <property type="match status" value="1"/>
</dbReference>
<gene>
    <name evidence="4" type="primary">yncA</name>
    <name evidence="4" type="ORF">CA12_18590</name>
</gene>
<dbReference type="InterPro" id="IPR000182">
    <property type="entry name" value="GNAT_dom"/>
</dbReference>
<name>A0A517P8S5_9PLAN</name>
<keyword evidence="1 4" id="KW-0808">Transferase</keyword>
<dbReference type="Gene3D" id="3.40.630.30">
    <property type="match status" value="1"/>
</dbReference>
<dbReference type="EC" id="2.3.1.-" evidence="4"/>
<dbReference type="CDD" id="cd04301">
    <property type="entry name" value="NAT_SF"/>
    <property type="match status" value="1"/>
</dbReference>
<evidence type="ECO:0000259" key="3">
    <source>
        <dbReference type="PROSITE" id="PS51186"/>
    </source>
</evidence>
<evidence type="ECO:0000313" key="4">
    <source>
        <dbReference type="EMBL" id="QDT15765.1"/>
    </source>
</evidence>
<evidence type="ECO:0000256" key="2">
    <source>
        <dbReference type="ARBA" id="ARBA00023315"/>
    </source>
</evidence>
<dbReference type="Proteomes" id="UP000318741">
    <property type="component" value="Chromosome"/>
</dbReference>
<protein>
    <submittedName>
        <fullName evidence="4">N-acyltransferase YncA</fullName>
        <ecNumber evidence="4">2.3.1.-</ecNumber>
    </submittedName>
</protein>
<keyword evidence="5" id="KW-1185">Reference proteome</keyword>
<accession>A0A517P8S5</accession>
<dbReference type="EMBL" id="CP036265">
    <property type="protein sequence ID" value="QDT15765.1"/>
    <property type="molecule type" value="Genomic_DNA"/>
</dbReference>
<dbReference type="AlphaFoldDB" id="A0A517P8S5"/>